<dbReference type="EMBL" id="QSHZ01000087">
    <property type="protein sequence ID" value="RHC44926.1"/>
    <property type="molecule type" value="Genomic_DNA"/>
</dbReference>
<sequence>MYMVDNIINMVEKKIEEGNEEDIEYQSQFTEVIKASFAEILYAFIEANLMGMAGSLSSDILKENIASYCGAHNTEFAKMAQLEYLIRISSTKLPVKEINELFKGKDCLSEISQHVLKDNIYRYLSSYQYDANDRMAVCATLGFNNKTLLIQEKKFATLREK</sequence>
<evidence type="ECO:0000313" key="1">
    <source>
        <dbReference type="EMBL" id="RHC44926.1"/>
    </source>
</evidence>
<name>A0A414ADH7_9FIRM</name>
<dbReference type="AlphaFoldDB" id="A0A414ADH7"/>
<organism evidence="1 2">
    <name type="scientific">Enterocloster bolteae</name>
    <dbReference type="NCBI Taxonomy" id="208479"/>
    <lineage>
        <taxon>Bacteria</taxon>
        <taxon>Bacillati</taxon>
        <taxon>Bacillota</taxon>
        <taxon>Clostridia</taxon>
        <taxon>Lachnospirales</taxon>
        <taxon>Lachnospiraceae</taxon>
        <taxon>Enterocloster</taxon>
    </lineage>
</organism>
<accession>A0A414ADH7</accession>
<gene>
    <name evidence="1" type="ORF">DW839_32905</name>
</gene>
<proteinExistence type="predicted"/>
<comment type="caution">
    <text evidence="1">The sequence shown here is derived from an EMBL/GenBank/DDBJ whole genome shotgun (WGS) entry which is preliminary data.</text>
</comment>
<protein>
    <submittedName>
        <fullName evidence="1">Uncharacterized protein</fullName>
    </submittedName>
</protein>
<reference evidence="1 2" key="1">
    <citation type="submission" date="2018-08" db="EMBL/GenBank/DDBJ databases">
        <title>A genome reference for cultivated species of the human gut microbiota.</title>
        <authorList>
            <person name="Zou Y."/>
            <person name="Xue W."/>
            <person name="Luo G."/>
        </authorList>
    </citation>
    <scope>NUCLEOTIDE SEQUENCE [LARGE SCALE GENOMIC DNA]</scope>
    <source>
        <strain evidence="1 2">AM35-14</strain>
    </source>
</reference>
<evidence type="ECO:0000313" key="2">
    <source>
        <dbReference type="Proteomes" id="UP000283975"/>
    </source>
</evidence>
<dbReference type="Proteomes" id="UP000283975">
    <property type="component" value="Unassembled WGS sequence"/>
</dbReference>